<evidence type="ECO:0000256" key="1">
    <source>
        <dbReference type="SAM" id="MobiDB-lite"/>
    </source>
</evidence>
<protein>
    <recommendedName>
        <fullName evidence="3">DUF4767 domain-containing protein</fullName>
    </recommendedName>
</protein>
<comment type="caution">
    <text evidence="4">The sequence shown here is derived from an EMBL/GenBank/DDBJ whole genome shotgun (WGS) entry which is preliminary data.</text>
</comment>
<feature type="region of interest" description="Disordered" evidence="1">
    <location>
        <begin position="39"/>
        <end position="58"/>
    </location>
</feature>
<evidence type="ECO:0000313" key="4">
    <source>
        <dbReference type="EMBL" id="KRL61890.1"/>
    </source>
</evidence>
<dbReference type="Pfam" id="PF15983">
    <property type="entry name" value="DUF4767"/>
    <property type="match status" value="1"/>
</dbReference>
<evidence type="ECO:0000259" key="3">
    <source>
        <dbReference type="Pfam" id="PF15983"/>
    </source>
</evidence>
<dbReference type="InterPro" id="IPR031927">
    <property type="entry name" value="DUF4767"/>
</dbReference>
<evidence type="ECO:0000256" key="2">
    <source>
        <dbReference type="SAM" id="SignalP"/>
    </source>
</evidence>
<dbReference type="STRING" id="1122152.GCA_000425905_01270"/>
<organism evidence="4 5">
    <name type="scientific">Lactobacillus psittaci DSM 15354</name>
    <dbReference type="NCBI Taxonomy" id="1122152"/>
    <lineage>
        <taxon>Bacteria</taxon>
        <taxon>Bacillati</taxon>
        <taxon>Bacillota</taxon>
        <taxon>Bacilli</taxon>
        <taxon>Lactobacillales</taxon>
        <taxon>Lactobacillaceae</taxon>
        <taxon>Lactobacillus</taxon>
    </lineage>
</organism>
<dbReference type="PATRIC" id="fig|1122152.4.peg.446"/>
<proteinExistence type="predicted"/>
<dbReference type="AlphaFoldDB" id="A0A0R1S5C6"/>
<dbReference type="RefSeq" id="WP_027825219.1">
    <property type="nucleotide sequence ID" value="NZ_AUEI01000011.1"/>
</dbReference>
<feature type="chain" id="PRO_5039147798" description="DUF4767 domain-containing protein" evidence="2">
    <location>
        <begin position="23"/>
        <end position="196"/>
    </location>
</feature>
<gene>
    <name evidence="4" type="ORF">FC23_GL000439</name>
</gene>
<sequence length="196" mass="22481">MRKKLFAIAVIFGLFSVICSLAFPNIKFENQPTQVKVSRKAKKVESPKSKPKKVKQAKAPKKEVAKIWTKQKDQELTNFINTWGPKINQKYDKFDGKNQLKTYAGSSFPDDLAKATYNGQKLQIAWDPDLKQNLAYHIVAIFNHNGTHSHITYFFIIKDNNPIILVDNNSSAEKIYLTNSNNKELTDFYNQLIKAK</sequence>
<dbReference type="EMBL" id="AZFB01000016">
    <property type="protein sequence ID" value="KRL61890.1"/>
    <property type="molecule type" value="Genomic_DNA"/>
</dbReference>
<keyword evidence="5" id="KW-1185">Reference proteome</keyword>
<name>A0A0R1S5C6_9LACO</name>
<reference evidence="4 5" key="1">
    <citation type="journal article" date="2015" name="Genome Announc.">
        <title>Expanding the biotechnology potential of lactobacilli through comparative genomics of 213 strains and associated genera.</title>
        <authorList>
            <person name="Sun Z."/>
            <person name="Harris H.M."/>
            <person name="McCann A."/>
            <person name="Guo C."/>
            <person name="Argimon S."/>
            <person name="Zhang W."/>
            <person name="Yang X."/>
            <person name="Jeffery I.B."/>
            <person name="Cooney J.C."/>
            <person name="Kagawa T.F."/>
            <person name="Liu W."/>
            <person name="Song Y."/>
            <person name="Salvetti E."/>
            <person name="Wrobel A."/>
            <person name="Rasinkangas P."/>
            <person name="Parkhill J."/>
            <person name="Rea M.C."/>
            <person name="O'Sullivan O."/>
            <person name="Ritari J."/>
            <person name="Douillard F.P."/>
            <person name="Paul Ross R."/>
            <person name="Yang R."/>
            <person name="Briner A.E."/>
            <person name="Felis G.E."/>
            <person name="de Vos W.M."/>
            <person name="Barrangou R."/>
            <person name="Klaenhammer T.R."/>
            <person name="Caufield P.W."/>
            <person name="Cui Y."/>
            <person name="Zhang H."/>
            <person name="O'Toole P.W."/>
        </authorList>
    </citation>
    <scope>NUCLEOTIDE SEQUENCE [LARGE SCALE GENOMIC DNA]</scope>
    <source>
        <strain evidence="4 5">DSM 15354</strain>
    </source>
</reference>
<accession>A0A0R1S5C6</accession>
<feature type="signal peptide" evidence="2">
    <location>
        <begin position="1"/>
        <end position="22"/>
    </location>
</feature>
<dbReference type="Proteomes" id="UP000051931">
    <property type="component" value="Unassembled WGS sequence"/>
</dbReference>
<feature type="domain" description="DUF4767" evidence="3">
    <location>
        <begin position="66"/>
        <end position="193"/>
    </location>
</feature>
<keyword evidence="2" id="KW-0732">Signal</keyword>
<evidence type="ECO:0000313" key="5">
    <source>
        <dbReference type="Proteomes" id="UP000051931"/>
    </source>
</evidence>
<feature type="compositionally biased region" description="Basic residues" evidence="1">
    <location>
        <begin position="49"/>
        <end position="58"/>
    </location>
</feature>